<keyword evidence="2" id="KW-1185">Reference proteome</keyword>
<dbReference type="Proteomes" id="UP000830434">
    <property type="component" value="Chromosome"/>
</dbReference>
<dbReference type="KEGG" id="haxz:M0R88_02945"/>
<organism evidence="1 2">
    <name type="scientific">Halorussus gelatinilyticus</name>
    <dbReference type="NCBI Taxonomy" id="2937524"/>
    <lineage>
        <taxon>Archaea</taxon>
        <taxon>Methanobacteriati</taxon>
        <taxon>Methanobacteriota</taxon>
        <taxon>Stenosarchaea group</taxon>
        <taxon>Halobacteria</taxon>
        <taxon>Halobacteriales</taxon>
        <taxon>Haladaptataceae</taxon>
        <taxon>Halorussus</taxon>
    </lineage>
</organism>
<dbReference type="GeneID" id="72188778"/>
<proteinExistence type="predicted"/>
<sequence length="178" mass="20255">MSDTDHRVIFVESIQPYCTFPISQNERDTLLRNVAREMDKQRSDPTRNSVATWLQNLRPVIEKPVSILQLDMSDHSNLSTLLTQVMDSDDLLDRFRAATPECHWCGDSADRQIDVHDYYLVLVCTECLETIDSPEGQHLLQDLDPTITPSTTIDCLDASTHQGTNEQQSTLLQFTTSE</sequence>
<name>A0A8U0IK61_9EURY</name>
<reference evidence="1" key="1">
    <citation type="submission" date="2022-04" db="EMBL/GenBank/DDBJ databases">
        <title>Diverse halophilic archaea isolated from saline environments.</title>
        <authorList>
            <person name="Cui H.-L."/>
        </authorList>
    </citation>
    <scope>NUCLEOTIDE SEQUENCE</scope>
    <source>
        <strain evidence="1">XZYJT40</strain>
    </source>
</reference>
<accession>A0A8U0IK61</accession>
<dbReference type="EMBL" id="CP096658">
    <property type="protein sequence ID" value="UPW01066.1"/>
    <property type="molecule type" value="Genomic_DNA"/>
</dbReference>
<dbReference type="AlphaFoldDB" id="A0A8U0IK61"/>
<protein>
    <submittedName>
        <fullName evidence="1">Uncharacterized protein</fullName>
    </submittedName>
</protein>
<gene>
    <name evidence="1" type="ORF">M0R88_02945</name>
</gene>
<evidence type="ECO:0000313" key="1">
    <source>
        <dbReference type="EMBL" id="UPW01066.1"/>
    </source>
</evidence>
<evidence type="ECO:0000313" key="2">
    <source>
        <dbReference type="Proteomes" id="UP000830434"/>
    </source>
</evidence>
<dbReference type="RefSeq" id="WP_248655472.1">
    <property type="nucleotide sequence ID" value="NZ_CP096658.1"/>
</dbReference>